<dbReference type="EMBL" id="WKFB01000492">
    <property type="protein sequence ID" value="KAF6721387.1"/>
    <property type="molecule type" value="Genomic_DNA"/>
</dbReference>
<dbReference type="Proteomes" id="UP000646548">
    <property type="component" value="Unassembled WGS sequence"/>
</dbReference>
<dbReference type="AlphaFoldDB" id="A0A834BWS8"/>
<comment type="caution">
    <text evidence="2">The sequence shown here is derived from an EMBL/GenBank/DDBJ whole genome shotgun (WGS) entry which is preliminary data.</text>
</comment>
<evidence type="ECO:0000313" key="3">
    <source>
        <dbReference type="Proteomes" id="UP000646548"/>
    </source>
</evidence>
<evidence type="ECO:0000256" key="1">
    <source>
        <dbReference type="SAM" id="SignalP"/>
    </source>
</evidence>
<sequence>MITRLSTRLVWLVLAFDAIGSGPCREFSVRATALLNMASDGMILTNHDHQIRVGVLTGKRFLHAFGAWISRMMRAGVLSGS</sequence>
<evidence type="ECO:0000313" key="2">
    <source>
        <dbReference type="EMBL" id="KAF6721387.1"/>
    </source>
</evidence>
<name>A0A834BWS8_ORYME</name>
<protein>
    <recommendedName>
        <fullName evidence="4">Secreted protein</fullName>
    </recommendedName>
</protein>
<proteinExistence type="predicted"/>
<feature type="signal peptide" evidence="1">
    <location>
        <begin position="1"/>
        <end position="21"/>
    </location>
</feature>
<reference evidence="2" key="1">
    <citation type="journal article" name="BMC Genomics">
        <title>Long-read sequencing and de novo genome assembly of marine medaka (Oryzias melastigma).</title>
        <authorList>
            <person name="Liang P."/>
            <person name="Saqib H.S.A."/>
            <person name="Ni X."/>
            <person name="Shen Y."/>
        </authorList>
    </citation>
    <scope>NUCLEOTIDE SEQUENCE</scope>
    <source>
        <strain evidence="2">Bigg-433</strain>
    </source>
</reference>
<keyword evidence="1" id="KW-0732">Signal</keyword>
<evidence type="ECO:0008006" key="4">
    <source>
        <dbReference type="Google" id="ProtNLM"/>
    </source>
</evidence>
<feature type="chain" id="PRO_5032628677" description="Secreted protein" evidence="1">
    <location>
        <begin position="22"/>
        <end position="81"/>
    </location>
</feature>
<organism evidence="2 3">
    <name type="scientific">Oryzias melastigma</name>
    <name type="common">Marine medaka</name>
    <dbReference type="NCBI Taxonomy" id="30732"/>
    <lineage>
        <taxon>Eukaryota</taxon>
        <taxon>Metazoa</taxon>
        <taxon>Chordata</taxon>
        <taxon>Craniata</taxon>
        <taxon>Vertebrata</taxon>
        <taxon>Euteleostomi</taxon>
        <taxon>Actinopterygii</taxon>
        <taxon>Neopterygii</taxon>
        <taxon>Teleostei</taxon>
        <taxon>Neoteleostei</taxon>
        <taxon>Acanthomorphata</taxon>
        <taxon>Ovalentaria</taxon>
        <taxon>Atherinomorphae</taxon>
        <taxon>Beloniformes</taxon>
        <taxon>Adrianichthyidae</taxon>
        <taxon>Oryziinae</taxon>
        <taxon>Oryzias</taxon>
    </lineage>
</organism>
<accession>A0A834BWS8</accession>
<gene>
    <name evidence="2" type="ORF">FQA47_017181</name>
</gene>